<dbReference type="OMA" id="YSHDDET"/>
<evidence type="ECO:0000313" key="3">
    <source>
        <dbReference type="Proteomes" id="UP000000724"/>
    </source>
</evidence>
<dbReference type="AlphaFoldDB" id="B6HU52"/>
<dbReference type="Proteomes" id="UP000000724">
    <property type="component" value="Contig Pc00c22"/>
</dbReference>
<name>B6HU52_PENRW</name>
<evidence type="ECO:0000313" key="2">
    <source>
        <dbReference type="EMBL" id="CAP99105.1"/>
    </source>
</evidence>
<keyword evidence="3" id="KW-1185">Reference proteome</keyword>
<gene>
    <name evidence="2" type="ORF">Pc22g18170</name>
    <name evidence="2" type="ORF">PCH_Pc22g18170</name>
</gene>
<proteinExistence type="predicted"/>
<organism evidence="2 3">
    <name type="scientific">Penicillium rubens (strain ATCC 28089 / DSM 1075 / NRRL 1951 / Wisconsin 54-1255)</name>
    <name type="common">Penicillium chrysogenum</name>
    <dbReference type="NCBI Taxonomy" id="500485"/>
    <lineage>
        <taxon>Eukaryota</taxon>
        <taxon>Fungi</taxon>
        <taxon>Dikarya</taxon>
        <taxon>Ascomycota</taxon>
        <taxon>Pezizomycotina</taxon>
        <taxon>Eurotiomycetes</taxon>
        <taxon>Eurotiomycetidae</taxon>
        <taxon>Eurotiales</taxon>
        <taxon>Aspergillaceae</taxon>
        <taxon>Penicillium</taxon>
        <taxon>Penicillium chrysogenum species complex</taxon>
    </lineage>
</organism>
<accession>B6HU52</accession>
<dbReference type="GeneID" id="8312834"/>
<sequence length="181" mass="20177">MATRVVFHIFWHYVSPKLTRDYSHDDETQSDPRLRLTVSSTNLLLRSAQTAYPWATGGGESPRSSHLTRSRSFPSGYQGWIYPALLCPRGTRSALLATNAVMRTLWPNRTKAGCLFHQQRLIENVSNQQRESRDLGASRLPNDLEGFQVSPGADESAGDKTSSGFAFTWVFTTFSDSGMTA</sequence>
<reference evidence="2 3" key="1">
    <citation type="journal article" date="2008" name="Nat. Biotechnol.">
        <title>Genome sequencing and analysis of the filamentous fungus Penicillium chrysogenum.</title>
        <authorList>
            <person name="van den Berg M.A."/>
            <person name="Albang R."/>
            <person name="Albermann K."/>
            <person name="Badger J.H."/>
            <person name="Daran J.-M."/>
            <person name="Driessen A.J.M."/>
            <person name="Garcia-Estrada C."/>
            <person name="Fedorova N.D."/>
            <person name="Harris D.M."/>
            <person name="Heijne W.H.M."/>
            <person name="Joardar V.S."/>
            <person name="Kiel J.A.K.W."/>
            <person name="Kovalchuk A."/>
            <person name="Martin J.F."/>
            <person name="Nierman W.C."/>
            <person name="Nijland J.G."/>
            <person name="Pronk J.T."/>
            <person name="Roubos J.A."/>
            <person name="van der Klei I.J."/>
            <person name="van Peij N.N.M.E."/>
            <person name="Veenhuis M."/>
            <person name="von Doehren H."/>
            <person name="Wagner C."/>
            <person name="Wortman J.R."/>
            <person name="Bovenberg R.A.L."/>
        </authorList>
    </citation>
    <scope>NUCLEOTIDE SEQUENCE [LARGE SCALE GENOMIC DNA]</scope>
    <source>
        <strain evidence="3">ATCC 28089 / DSM 1075 / NRRL 1951 / Wisconsin 54-1255</strain>
    </source>
</reference>
<protein>
    <submittedName>
        <fullName evidence="2">Uncharacterized protein</fullName>
    </submittedName>
</protein>
<dbReference type="KEGG" id="pcs:N7525_004531"/>
<dbReference type="EMBL" id="AM920437">
    <property type="protein sequence ID" value="CAP99105.1"/>
    <property type="molecule type" value="Genomic_DNA"/>
</dbReference>
<feature type="region of interest" description="Disordered" evidence="1">
    <location>
        <begin position="126"/>
        <end position="160"/>
    </location>
</feature>
<dbReference type="HOGENOM" id="CLU_1489481_0_0_1"/>
<evidence type="ECO:0000256" key="1">
    <source>
        <dbReference type="SAM" id="MobiDB-lite"/>
    </source>
</evidence>
<dbReference type="VEuPathDB" id="FungiDB:PCH_Pc22g18170"/>